<dbReference type="Gene3D" id="3.40.50.10810">
    <property type="entry name" value="Tandem AAA-ATPase domain"/>
    <property type="match status" value="2"/>
</dbReference>
<dbReference type="EMBL" id="JAUJLE010000028">
    <property type="protein sequence ID" value="KAK1003534.1"/>
    <property type="molecule type" value="Genomic_DNA"/>
</dbReference>
<feature type="domain" description="Helicase ATP-binding" evidence="3">
    <location>
        <begin position="1"/>
        <end position="192"/>
    </location>
</feature>
<dbReference type="PANTHER" id="PTHR45629">
    <property type="entry name" value="SNF2/RAD54 FAMILY MEMBER"/>
    <property type="match status" value="1"/>
</dbReference>
<dbReference type="InterPro" id="IPR050496">
    <property type="entry name" value="SNF2_RAD54_helicase_repair"/>
</dbReference>
<evidence type="ECO:0000259" key="3">
    <source>
        <dbReference type="PROSITE" id="PS51192"/>
    </source>
</evidence>
<keyword evidence="2" id="KW-0067">ATP-binding</keyword>
<keyword evidence="5" id="KW-1185">Reference proteome</keyword>
<dbReference type="Pfam" id="PF00176">
    <property type="entry name" value="SNF2-rel_dom"/>
    <property type="match status" value="1"/>
</dbReference>
<reference evidence="4" key="1">
    <citation type="submission" date="2023-06" db="EMBL/GenBank/DDBJ databases">
        <title>Black Yeasts Isolated from many extreme environments.</title>
        <authorList>
            <person name="Coleine C."/>
            <person name="Stajich J.E."/>
            <person name="Selbmann L."/>
        </authorList>
    </citation>
    <scope>NUCLEOTIDE SEQUENCE</scope>
    <source>
        <strain evidence="4">CCFEE 5200</strain>
    </source>
</reference>
<dbReference type="InterPro" id="IPR038718">
    <property type="entry name" value="SNF2-like_sf"/>
</dbReference>
<gene>
    <name evidence="4" type="ORF">LTR91_004760</name>
</gene>
<accession>A0AAN6QXM8</accession>
<dbReference type="PROSITE" id="PS51192">
    <property type="entry name" value="HELICASE_ATP_BIND_1"/>
    <property type="match status" value="1"/>
</dbReference>
<evidence type="ECO:0000256" key="1">
    <source>
        <dbReference type="ARBA" id="ARBA00022741"/>
    </source>
</evidence>
<proteinExistence type="predicted"/>
<dbReference type="GO" id="GO:0005524">
    <property type="term" value="F:ATP binding"/>
    <property type="evidence" value="ECO:0007669"/>
    <property type="project" value="InterPro"/>
</dbReference>
<comment type="caution">
    <text evidence="4">The sequence shown here is derived from an EMBL/GenBank/DDBJ whole genome shotgun (WGS) entry which is preliminary data.</text>
</comment>
<keyword evidence="1" id="KW-0547">Nucleotide-binding</keyword>
<sequence length="238" mass="27256">MGVGKTLAMICAAEHLRKMYPGAFNLIVTTKPCASQWRDELFWNFMPEHRPRVLVLEDPKMRVGEILQQGVEYVICSYQFVRSRWEAFRKDIDAFESLKTGTVSEAKARGPRERPIFKSRQPASLHSDVYRQLGLPIRCMILDEGHLIKNEKSSTYKSLQNIDATVVFTLTGTLLVNRWMNAFGPVSLLKTHLFGMREQFSKAFSRGDIISAVAEPSSTKENRLIKFLQGVSRVRDER</sequence>
<dbReference type="InterPro" id="IPR000330">
    <property type="entry name" value="SNF2_N"/>
</dbReference>
<dbReference type="Proteomes" id="UP001175353">
    <property type="component" value="Unassembled WGS sequence"/>
</dbReference>
<organism evidence="4 5">
    <name type="scientific">Friedmanniomyces endolithicus</name>
    <dbReference type="NCBI Taxonomy" id="329885"/>
    <lineage>
        <taxon>Eukaryota</taxon>
        <taxon>Fungi</taxon>
        <taxon>Dikarya</taxon>
        <taxon>Ascomycota</taxon>
        <taxon>Pezizomycotina</taxon>
        <taxon>Dothideomycetes</taxon>
        <taxon>Dothideomycetidae</taxon>
        <taxon>Mycosphaerellales</taxon>
        <taxon>Teratosphaeriaceae</taxon>
        <taxon>Friedmanniomyces</taxon>
    </lineage>
</organism>
<evidence type="ECO:0000313" key="4">
    <source>
        <dbReference type="EMBL" id="KAK1003534.1"/>
    </source>
</evidence>
<dbReference type="AlphaFoldDB" id="A0AAN6QXM8"/>
<protein>
    <recommendedName>
        <fullName evidence="3">Helicase ATP-binding domain-containing protein</fullName>
    </recommendedName>
</protein>
<dbReference type="InterPro" id="IPR027417">
    <property type="entry name" value="P-loop_NTPase"/>
</dbReference>
<name>A0AAN6QXM8_9PEZI</name>
<evidence type="ECO:0000313" key="5">
    <source>
        <dbReference type="Proteomes" id="UP001175353"/>
    </source>
</evidence>
<dbReference type="InterPro" id="IPR014001">
    <property type="entry name" value="Helicase_ATP-bd"/>
</dbReference>
<dbReference type="PANTHER" id="PTHR45629:SF7">
    <property type="entry name" value="DNA EXCISION REPAIR PROTEIN ERCC-6-RELATED"/>
    <property type="match status" value="1"/>
</dbReference>
<dbReference type="SUPFAM" id="SSF52540">
    <property type="entry name" value="P-loop containing nucleoside triphosphate hydrolases"/>
    <property type="match status" value="1"/>
</dbReference>
<evidence type="ECO:0000256" key="2">
    <source>
        <dbReference type="ARBA" id="ARBA00022840"/>
    </source>
</evidence>